<protein>
    <recommendedName>
        <fullName evidence="7">G domain-containing protein</fullName>
    </recommendedName>
</protein>
<evidence type="ECO:0000259" key="3">
    <source>
        <dbReference type="Pfam" id="PF00350"/>
    </source>
</evidence>
<dbReference type="STRING" id="1314777.A0A164YKD5"/>
<evidence type="ECO:0000313" key="5">
    <source>
        <dbReference type="EMBL" id="KZS96998.1"/>
    </source>
</evidence>
<dbReference type="EMBL" id="KV419398">
    <property type="protein sequence ID" value="KZS96998.1"/>
    <property type="molecule type" value="Genomic_DNA"/>
</dbReference>
<dbReference type="SUPFAM" id="SSF52540">
    <property type="entry name" value="P-loop containing nucleoside triphosphate hydrolases"/>
    <property type="match status" value="1"/>
</dbReference>
<dbReference type="PANTHER" id="PTHR36681:SF3">
    <property type="entry name" value="NUCLEAR GTPASE, GERMINAL CENTER-ASSOCIATED, TANDEM DUPLICATE 3"/>
    <property type="match status" value="1"/>
</dbReference>
<proteinExistence type="predicted"/>
<dbReference type="AlphaFoldDB" id="A0A164YKD5"/>
<dbReference type="Gene3D" id="3.40.50.300">
    <property type="entry name" value="P-loop containing nucleotide triphosphate hydrolases"/>
    <property type="match status" value="2"/>
</dbReference>
<reference evidence="5 6" key="1">
    <citation type="journal article" date="2016" name="Mol. Biol. Evol.">
        <title>Comparative Genomics of Early-Diverging Mushroom-Forming Fungi Provides Insights into the Origins of Lignocellulose Decay Capabilities.</title>
        <authorList>
            <person name="Nagy L.G."/>
            <person name="Riley R."/>
            <person name="Tritt A."/>
            <person name="Adam C."/>
            <person name="Daum C."/>
            <person name="Floudas D."/>
            <person name="Sun H."/>
            <person name="Yadav J.S."/>
            <person name="Pangilinan J."/>
            <person name="Larsson K.H."/>
            <person name="Matsuura K."/>
            <person name="Barry K."/>
            <person name="Labutti K."/>
            <person name="Kuo R."/>
            <person name="Ohm R.A."/>
            <person name="Bhattacharya S.S."/>
            <person name="Shirouzu T."/>
            <person name="Yoshinaga Y."/>
            <person name="Martin F.M."/>
            <person name="Grigoriev I.V."/>
            <person name="Hibbett D.S."/>
        </authorList>
    </citation>
    <scope>NUCLEOTIDE SEQUENCE [LARGE SCALE GENOMIC DNA]</scope>
    <source>
        <strain evidence="5 6">HHB9708</strain>
    </source>
</reference>
<feature type="region of interest" description="Disordered" evidence="2">
    <location>
        <begin position="327"/>
        <end position="348"/>
    </location>
</feature>
<dbReference type="Pfam" id="PF00350">
    <property type="entry name" value="Dynamin_N"/>
    <property type="match status" value="1"/>
</dbReference>
<feature type="compositionally biased region" description="Acidic residues" evidence="2">
    <location>
        <begin position="624"/>
        <end position="634"/>
    </location>
</feature>
<dbReference type="OrthoDB" id="3598281at2759"/>
<keyword evidence="1" id="KW-0175">Coiled coil</keyword>
<dbReference type="PANTHER" id="PTHR36681">
    <property type="entry name" value="NUCLEAR GTPASE, GERMINAL CENTER-ASSOCIATED, TANDEM DUPLICATE 3"/>
    <property type="match status" value="1"/>
</dbReference>
<dbReference type="InterPro" id="IPR045063">
    <property type="entry name" value="Dynamin_N"/>
</dbReference>
<organism evidence="5 6">
    <name type="scientific">Sistotremastrum niveocremeum HHB9708</name>
    <dbReference type="NCBI Taxonomy" id="1314777"/>
    <lineage>
        <taxon>Eukaryota</taxon>
        <taxon>Fungi</taxon>
        <taxon>Dikarya</taxon>
        <taxon>Basidiomycota</taxon>
        <taxon>Agaricomycotina</taxon>
        <taxon>Agaricomycetes</taxon>
        <taxon>Sistotremastrales</taxon>
        <taxon>Sistotremastraceae</taxon>
        <taxon>Sertulicium</taxon>
        <taxon>Sertulicium niveocremeum</taxon>
    </lineage>
</organism>
<evidence type="ECO:0000313" key="6">
    <source>
        <dbReference type="Proteomes" id="UP000076722"/>
    </source>
</evidence>
<accession>A0A164YKD5</accession>
<gene>
    <name evidence="5" type="ORF">SISNIDRAFT_482759</name>
</gene>
<evidence type="ECO:0000259" key="4">
    <source>
        <dbReference type="Pfam" id="PF24564"/>
    </source>
</evidence>
<feature type="domain" description="DUF7605" evidence="4">
    <location>
        <begin position="925"/>
        <end position="1088"/>
    </location>
</feature>
<sequence length="1179" mass="131542">MAPHDREAENQVSAFPYGFPRFRFLRRFFSVAFPIYSTIQVKSERVEPTIPFSSVENYTHATIPSSNLANTTRTIKPEPVDALPTGATAVGPTPLSHQNINAQKPGAPAIPKAPSYTVYTDAQDIEYTPENALQNGVGMVQDLATLVKKIELGKGRRAQTWYREIDDLTKQGSPKTMIAVCGATGAGKSSLLNAVLDDNIVPTSGMRACTAVITEISHHKKKTIDADVSFLTLEEWKAELTILLEELTDEDGNVRRSTDLRSEAGVAWHKVHAVHPLMPIEQLAKSDPDEILKRHPAIAKILGTTKRICAPDSKMFAKEIGKYIDSKDQKRNSKDKKDKAQREKDKKKDNEPALWPLIRLVQVRCPAAALSTGAILVDLPGVADANAARSAIARDYMKKCDCIWIAAPITRAVDDKTAKDLLGEAFRTQLMMGKVPSVSFNNEYGNYDDSCITFIATKTDDISCSEIIRALNLDENEELQAITDEIDEATIEMSTWTATQAEAQRAVKALDKEVETLRDVIDDHRNHLEALRNGEEYTPVDFEAKNKPKGKKRKSVGSDYGSSPKRRRSDYGSDDSFINDDDDDLSDLDEDKDEDEGDKDMDVDNNDDRSDAGSNNSDGSDSDKDGEAEDDDEVQEIKEVITEETLKEKIKEKEDELKSLKQRLTTAKADRKKANDELANLKKTIAKVQKKKNAFCSLKRSEFSRDVLKEDFRVGLRELDQAAAEQNNPDTFDPSEDLRNYEAIDLPVFTCSSRDYIRLTKQVKGDGEPTCFLDKPDTGVPALQAWCHDLTITSRERAARNFMSRFKVFIEGISSYLQDVEGVNLGDRMALRDLWQSYPDDDESVIVDQSGERLYRMASEEEWFQDIDAMLGGQKPKTKPVGKATGIALRLEQVIDQIVSTTVASLKVKFRDGLEDRCQSGASKAEAAAVETSDAFAASMHWGTYRATLRRRGEWRRDLNAELVNPLTTEIASSWSRVFESDLFADVEKSATRHIQKLLQEVEASAPAGLQDRCKTQGDLAHEETKVVMKKIMAEVKSKMSNEQKEVSRCLSPHVQDQLGDGYDLAMEERGKGSVARQKLVFRNFVDRNRGDIFTDGADLLLGRLDVAAEAVGETLDQSLAELANKVEICMSVLWEIPKDDVQEHLARNQLKDKLVGLKSLVNLWMTAGETRAKSIKDD</sequence>
<feature type="compositionally biased region" description="Basic and acidic residues" evidence="2">
    <location>
        <begin position="600"/>
        <end position="611"/>
    </location>
</feature>
<evidence type="ECO:0000256" key="2">
    <source>
        <dbReference type="SAM" id="MobiDB-lite"/>
    </source>
</evidence>
<keyword evidence="6" id="KW-1185">Reference proteome</keyword>
<dbReference type="InterPro" id="IPR027417">
    <property type="entry name" value="P-loop_NTPase"/>
</dbReference>
<feature type="compositionally biased region" description="Acidic residues" evidence="2">
    <location>
        <begin position="577"/>
        <end position="599"/>
    </location>
</feature>
<dbReference type="Proteomes" id="UP000076722">
    <property type="component" value="Unassembled WGS sequence"/>
</dbReference>
<dbReference type="Pfam" id="PF24564">
    <property type="entry name" value="DUF7605"/>
    <property type="match status" value="1"/>
</dbReference>
<feature type="region of interest" description="Disordered" evidence="2">
    <location>
        <begin position="539"/>
        <end position="636"/>
    </location>
</feature>
<feature type="coiled-coil region" evidence="1">
    <location>
        <begin position="643"/>
        <end position="691"/>
    </location>
</feature>
<feature type="coiled-coil region" evidence="1">
    <location>
        <begin position="472"/>
        <end position="534"/>
    </location>
</feature>
<dbReference type="InterPro" id="IPR056024">
    <property type="entry name" value="DUF7605"/>
</dbReference>
<feature type="domain" description="Dynamin N-terminal" evidence="3">
    <location>
        <begin position="178"/>
        <end position="419"/>
    </location>
</feature>
<name>A0A164YKD5_9AGAM</name>
<evidence type="ECO:0000256" key="1">
    <source>
        <dbReference type="SAM" id="Coils"/>
    </source>
</evidence>
<evidence type="ECO:0008006" key="7">
    <source>
        <dbReference type="Google" id="ProtNLM"/>
    </source>
</evidence>